<reference evidence="2" key="2">
    <citation type="journal article" date="2015" name="J. Antimicrob. Chemother.">
        <title>Characterization of a multidrug resistance plasmid from Enterococcus faecium that harbours a mobilized bcrABDR locus.</title>
        <authorList>
            <person name="Wang X.M."/>
            <person name="Li X.S."/>
            <person name="Wang Y.B."/>
            <person name="Wei F.S."/>
            <person name="Zhang S.M."/>
            <person name="Shang Y.H."/>
            <person name="Du X.D."/>
        </authorList>
    </citation>
    <scope>NUCLEOTIDE SEQUENCE</scope>
    <source>
        <strain evidence="2">P26</strain>
        <plasmid evidence="2">pXD5</plasmid>
    </source>
</reference>
<dbReference type="InterPro" id="IPR025139">
    <property type="entry name" value="DUF4062"/>
</dbReference>
<proteinExistence type="predicted"/>
<evidence type="ECO:0000259" key="1">
    <source>
        <dbReference type="Pfam" id="PF13271"/>
    </source>
</evidence>
<sequence length="392" mass="45622">MSSFARKPTVFISSTCYDLKQIRSDLKNVIENDLGFEVLLSEYSSFPIDPSLGTVDNCLRVVQERADIFILIIGNRYGYQTDNGKSVTNLEYLRAKEKGIPIYAFIDKKVIQGMPLWKDNPEGNFDSLVDNSELFRFVEQVMYEDSTWSYEYELAEQISERLKFQFAYLFYDSLSLRKKLVQKNFSKKIMALSPNILQIILEKPDAWEYIFFIQILLEFLGEADELKKDLRYEIILEFPNPITEDGEIFEWISYKYNQILKLTNGLSNLVNVAFPEAIGDPGTRGDIDFLLYIAEKWKSIYCSIIKWELELISISVPENTQELVYSLRKISQSLIINIDDFKIKLFNSLEKIANHTPGEQTLIIDLVMEFTEPDFTEFNKELEILKQKLGIS</sequence>
<geneLocation type="plasmid" evidence="2">
    <name>pXD5</name>
</geneLocation>
<dbReference type="AlphaFoldDB" id="A0A0B5G603"/>
<dbReference type="RefSeq" id="WP_228081223.1">
    <property type="nucleotide sequence ID" value="NZ_KJ645709.1"/>
</dbReference>
<accession>A0A0B5G603</accession>
<evidence type="ECO:0000313" key="2">
    <source>
        <dbReference type="EMBL" id="AJF17103.1"/>
    </source>
</evidence>
<keyword evidence="2" id="KW-0614">Plasmid</keyword>
<dbReference type="Pfam" id="PF13271">
    <property type="entry name" value="DUF4062"/>
    <property type="match status" value="1"/>
</dbReference>
<organism evidence="2">
    <name type="scientific">Enterococcus faecium</name>
    <name type="common">Streptococcus faecium</name>
    <dbReference type="NCBI Taxonomy" id="1352"/>
    <lineage>
        <taxon>Bacteria</taxon>
        <taxon>Bacillati</taxon>
        <taxon>Bacillota</taxon>
        <taxon>Bacilli</taxon>
        <taxon>Lactobacillales</taxon>
        <taxon>Enterococcaceae</taxon>
        <taxon>Enterococcus</taxon>
    </lineage>
</organism>
<dbReference type="EMBL" id="KJ645709">
    <property type="protein sequence ID" value="AJF17103.1"/>
    <property type="molecule type" value="Genomic_DNA"/>
</dbReference>
<name>A0A0B5G603_ENTFC</name>
<protein>
    <recommendedName>
        <fullName evidence="1">DUF4062 domain-containing protein</fullName>
    </recommendedName>
</protein>
<feature type="domain" description="DUF4062" evidence="1">
    <location>
        <begin position="10"/>
        <end position="95"/>
    </location>
</feature>
<reference evidence="2" key="1">
    <citation type="submission" date="2014-03" db="EMBL/GenBank/DDBJ databases">
        <authorList>
            <person name="Du X.-D."/>
        </authorList>
    </citation>
    <scope>NUCLEOTIDE SEQUENCE</scope>
    <source>
        <strain evidence="2">P26</strain>
        <plasmid evidence="2">pXD5</plasmid>
    </source>
</reference>